<evidence type="ECO:0000313" key="2">
    <source>
        <dbReference type="EMBL" id="KAJ9537271.1"/>
    </source>
</evidence>
<gene>
    <name evidence="2" type="ORF">OSB04_030004</name>
</gene>
<evidence type="ECO:0000313" key="3">
    <source>
        <dbReference type="Proteomes" id="UP001172457"/>
    </source>
</evidence>
<accession>A0AA38SJS9</accession>
<feature type="compositionally biased region" description="Polar residues" evidence="1">
    <location>
        <begin position="14"/>
        <end position="24"/>
    </location>
</feature>
<evidence type="ECO:0000256" key="1">
    <source>
        <dbReference type="SAM" id="MobiDB-lite"/>
    </source>
</evidence>
<name>A0AA38SJS9_9ASTR</name>
<feature type="region of interest" description="Disordered" evidence="1">
    <location>
        <begin position="14"/>
        <end position="38"/>
    </location>
</feature>
<proteinExistence type="predicted"/>
<dbReference type="EMBL" id="JARYMX010000008">
    <property type="protein sequence ID" value="KAJ9537271.1"/>
    <property type="molecule type" value="Genomic_DNA"/>
</dbReference>
<comment type="caution">
    <text evidence="2">The sequence shown here is derived from an EMBL/GenBank/DDBJ whole genome shotgun (WGS) entry which is preliminary data.</text>
</comment>
<organism evidence="2 3">
    <name type="scientific">Centaurea solstitialis</name>
    <name type="common">yellow star-thistle</name>
    <dbReference type="NCBI Taxonomy" id="347529"/>
    <lineage>
        <taxon>Eukaryota</taxon>
        <taxon>Viridiplantae</taxon>
        <taxon>Streptophyta</taxon>
        <taxon>Embryophyta</taxon>
        <taxon>Tracheophyta</taxon>
        <taxon>Spermatophyta</taxon>
        <taxon>Magnoliopsida</taxon>
        <taxon>eudicotyledons</taxon>
        <taxon>Gunneridae</taxon>
        <taxon>Pentapetalae</taxon>
        <taxon>asterids</taxon>
        <taxon>campanulids</taxon>
        <taxon>Asterales</taxon>
        <taxon>Asteraceae</taxon>
        <taxon>Carduoideae</taxon>
        <taxon>Cardueae</taxon>
        <taxon>Centaureinae</taxon>
        <taxon>Centaurea</taxon>
    </lineage>
</organism>
<reference evidence="2" key="1">
    <citation type="submission" date="2023-03" db="EMBL/GenBank/DDBJ databases">
        <title>Chromosome-scale reference genome and RAD-based genetic map of yellow starthistle (Centaurea solstitialis) reveal putative structural variation and QTLs associated with invader traits.</title>
        <authorList>
            <person name="Reatini B."/>
            <person name="Cang F.A."/>
            <person name="Jiang Q."/>
            <person name="Mckibben M.T.W."/>
            <person name="Barker M.S."/>
            <person name="Rieseberg L.H."/>
            <person name="Dlugosch K.M."/>
        </authorList>
    </citation>
    <scope>NUCLEOTIDE SEQUENCE</scope>
    <source>
        <strain evidence="2">CAN-66</strain>
        <tissue evidence="2">Leaf</tissue>
    </source>
</reference>
<protein>
    <submittedName>
        <fullName evidence="2">Uncharacterized protein</fullName>
    </submittedName>
</protein>
<dbReference type="AlphaFoldDB" id="A0AA38SJS9"/>
<dbReference type="Proteomes" id="UP001172457">
    <property type="component" value="Chromosome 8"/>
</dbReference>
<keyword evidence="3" id="KW-1185">Reference proteome</keyword>
<sequence length="79" mass="9018">MEIRKLAGAAYQEMDTSNWRPTQGGSAGGGDSSLESGDWRSQLQADLRQRIVNKMYELVREQMKYLLCSETRLVEHRAL</sequence>